<reference evidence="2" key="1">
    <citation type="submission" date="2025-08" db="UniProtKB">
        <authorList>
            <consortium name="Ensembl"/>
        </authorList>
    </citation>
    <scope>IDENTIFICATION</scope>
</reference>
<feature type="domain" description="VWFC" evidence="1">
    <location>
        <begin position="163"/>
        <end position="229"/>
    </location>
</feature>
<dbReference type="GeneTree" id="ENSGT00940000155810"/>
<dbReference type="STRING" id="30732.ENSOMEP00000005226"/>
<accession>A0A3B3BI39</accession>
<dbReference type="PaxDb" id="30732-ENSOMEP00000005226"/>
<dbReference type="SMART" id="SM00214">
    <property type="entry name" value="VWC"/>
    <property type="match status" value="2"/>
</dbReference>
<organism evidence="2 3">
    <name type="scientific">Oryzias melastigma</name>
    <name type="common">Marine medaka</name>
    <dbReference type="NCBI Taxonomy" id="30732"/>
    <lineage>
        <taxon>Eukaryota</taxon>
        <taxon>Metazoa</taxon>
        <taxon>Chordata</taxon>
        <taxon>Craniata</taxon>
        <taxon>Vertebrata</taxon>
        <taxon>Euteleostomi</taxon>
        <taxon>Actinopterygii</taxon>
        <taxon>Neopterygii</taxon>
        <taxon>Teleostei</taxon>
        <taxon>Neoteleostei</taxon>
        <taxon>Acanthomorphata</taxon>
        <taxon>Ovalentaria</taxon>
        <taxon>Atherinomorphae</taxon>
        <taxon>Beloniformes</taxon>
        <taxon>Adrianichthyidae</taxon>
        <taxon>Oryziinae</taxon>
        <taxon>Oryzias</taxon>
    </lineage>
</organism>
<feature type="domain" description="VWFC" evidence="1">
    <location>
        <begin position="2"/>
        <end position="60"/>
    </location>
</feature>
<proteinExistence type="predicted"/>
<evidence type="ECO:0000313" key="2">
    <source>
        <dbReference type="Ensembl" id="ENSOMEP00000005226.1"/>
    </source>
</evidence>
<evidence type="ECO:0000313" key="3">
    <source>
        <dbReference type="Proteomes" id="UP000261560"/>
    </source>
</evidence>
<dbReference type="Proteomes" id="UP000261560">
    <property type="component" value="Unplaced"/>
</dbReference>
<sequence>HMQSWVPDHNPCLICMCLDQQRINCTARPCNDVKAPECGPCEVLKERKGSMCCPEYESVCDLVKCALPEVPQCVDGQTLLLKNPGDCQPIHECCKKEECALQPPPDCPAHQQLSVKKTKCCDVFECSCNCQNSTHTCPAGFMTSSLINNCGCSETSCSPDKVCVVDGTVHPVGSEWEEGCKKCSCTDLQDKDTLLHVAQCKPPVCDQSCPLVVGEVWHPPSDSCTIHQCVKVNDAVFISTTNVSCAVMDAPTCPLGAELHCETVDCCPRCYCPVHACVLNHTVIAAGDRVMLDVCTYCECAVENGPVMKYKLSCRKTSCPTCPT</sequence>
<protein>
    <recommendedName>
        <fullName evidence="1">VWFC domain-containing protein</fullName>
    </recommendedName>
</protein>
<dbReference type="OMA" id="GCDCKKD"/>
<keyword evidence="3" id="KW-1185">Reference proteome</keyword>
<name>A0A3B3BI39_ORYME</name>
<dbReference type="Ensembl" id="ENSOMET00000007833.1">
    <property type="protein sequence ID" value="ENSOMEP00000005226.1"/>
    <property type="gene ID" value="ENSOMEG00000006217.1"/>
</dbReference>
<reference evidence="2" key="2">
    <citation type="submission" date="2025-09" db="UniProtKB">
        <authorList>
            <consortium name="Ensembl"/>
        </authorList>
    </citation>
    <scope>IDENTIFICATION</scope>
</reference>
<dbReference type="AlphaFoldDB" id="A0A3B3BI39"/>
<dbReference type="InterPro" id="IPR001007">
    <property type="entry name" value="VWF_dom"/>
</dbReference>
<evidence type="ECO:0000259" key="1">
    <source>
        <dbReference type="SMART" id="SM00214"/>
    </source>
</evidence>